<dbReference type="EMBL" id="JAHBCL010000018">
    <property type="protein sequence ID" value="MBS7527273.1"/>
    <property type="molecule type" value="Genomic_DNA"/>
</dbReference>
<dbReference type="Pfam" id="PF05853">
    <property type="entry name" value="BKACE"/>
    <property type="match status" value="1"/>
</dbReference>
<comment type="caution">
    <text evidence="5">The sequence shown here is derived from an EMBL/GenBank/DDBJ whole genome shotgun (WGS) entry which is preliminary data.</text>
</comment>
<dbReference type="PANTHER" id="PTHR37418">
    <property type="entry name" value="3-KETO-5-AMINOHEXANOATE CLEAVAGE ENZYME-RELATED"/>
    <property type="match status" value="1"/>
</dbReference>
<dbReference type="InterPro" id="IPR008567">
    <property type="entry name" value="BKACE"/>
</dbReference>
<keyword evidence="6" id="KW-1185">Reference proteome</keyword>
<dbReference type="PANTHER" id="PTHR37418:SF2">
    <property type="entry name" value="3-KETO-5-AMINOHEXANOATE CLEAVAGE ENZYME"/>
    <property type="match status" value="1"/>
</dbReference>
<dbReference type="InterPro" id="IPR013785">
    <property type="entry name" value="Aldolase_TIM"/>
</dbReference>
<gene>
    <name evidence="5" type="ORF">KHM83_11330</name>
</gene>
<dbReference type="Gene3D" id="3.20.20.70">
    <property type="entry name" value="Aldolase class I"/>
    <property type="match status" value="1"/>
</dbReference>
<dbReference type="RefSeq" id="WP_213237132.1">
    <property type="nucleotide sequence ID" value="NZ_JAHBCL010000018.1"/>
</dbReference>
<protein>
    <submittedName>
        <fullName evidence="5">3-keto-5-aminohexanoate cleavage protein</fullName>
    </submittedName>
</protein>
<keyword evidence="4" id="KW-0862">Zinc</keyword>
<keyword evidence="3" id="KW-0479">Metal-binding</keyword>
<dbReference type="Proteomes" id="UP000746471">
    <property type="component" value="Unassembled WGS sequence"/>
</dbReference>
<organism evidence="5 6">
    <name type="scientific">Fusibacter paucivorans</name>
    <dbReference type="NCBI Taxonomy" id="76009"/>
    <lineage>
        <taxon>Bacteria</taxon>
        <taxon>Bacillati</taxon>
        <taxon>Bacillota</taxon>
        <taxon>Clostridia</taxon>
        <taxon>Eubacteriales</taxon>
        <taxon>Eubacteriales Family XII. Incertae Sedis</taxon>
        <taxon>Fusibacter</taxon>
    </lineage>
</organism>
<evidence type="ECO:0000256" key="1">
    <source>
        <dbReference type="ARBA" id="ARBA00001947"/>
    </source>
</evidence>
<evidence type="ECO:0000313" key="6">
    <source>
        <dbReference type="Proteomes" id="UP000746471"/>
    </source>
</evidence>
<comment type="cofactor">
    <cofactor evidence="1">
        <name>Zn(2+)</name>
        <dbReference type="ChEBI" id="CHEBI:29105"/>
    </cofactor>
</comment>
<reference evidence="5 6" key="1">
    <citation type="submission" date="2021-05" db="EMBL/GenBank/DDBJ databases">
        <title>Fusibacter ferrireducens sp. nov., an anaerobic, sulfur- and Fe-reducing bacterium isolated from the mangrove sediment.</title>
        <authorList>
            <person name="Qiu D."/>
        </authorList>
    </citation>
    <scope>NUCLEOTIDE SEQUENCE [LARGE SCALE GENOMIC DNA]</scope>
    <source>
        <strain evidence="5 6">DSM 12116</strain>
    </source>
</reference>
<sequence>MQTNKIRWDVIEQLSKEHGMLSKTFFYGLPEVTDPVHTAVATDDVIVQPKWDISDKVVISTAVVGSFYSKNGNPNQPITPDEIYNSAREAILAGAPIIHIHVRNEDGYNRLDPKLFNQVIGSLKKEFPDVMFDCCLVPRYEGDWERMLEMLDSKLIDVTPINTTATYCGDMLLTKAPHIIIQKARLVQEHGIIPQIAVYSDGDIDNADRWLFKTGLVETGATGQPSHWLILADLPGGSPMPTKSGMVETFMHLHNRIKEIDKDAVIMVCASGRASSYLATLAVLMGCHIRVGMEDTVWKWPHKDDKIENNAKTFLDYKQLCALLGREVASPNDYRKLIGLPLK</sequence>
<evidence type="ECO:0000256" key="2">
    <source>
        <dbReference type="ARBA" id="ARBA00022679"/>
    </source>
</evidence>
<accession>A0ABS5PQ33</accession>
<name>A0ABS5PQ33_9FIRM</name>
<evidence type="ECO:0000256" key="4">
    <source>
        <dbReference type="ARBA" id="ARBA00022833"/>
    </source>
</evidence>
<keyword evidence="2" id="KW-0808">Transferase</keyword>
<proteinExistence type="predicted"/>
<evidence type="ECO:0000256" key="3">
    <source>
        <dbReference type="ARBA" id="ARBA00022723"/>
    </source>
</evidence>
<evidence type="ECO:0000313" key="5">
    <source>
        <dbReference type="EMBL" id="MBS7527273.1"/>
    </source>
</evidence>